<dbReference type="InterPro" id="IPR002830">
    <property type="entry name" value="UbiD"/>
</dbReference>
<reference evidence="16 17" key="1">
    <citation type="journal article" date="2018" name="PLoS Pathog.">
        <title>Evolution of structural diversity of trichothecenes, a family of toxins produced by plant pathogenic and entomopathogenic fungi.</title>
        <authorList>
            <person name="Proctor R.H."/>
            <person name="McCormick S.P."/>
            <person name="Kim H.S."/>
            <person name="Cardoza R.E."/>
            <person name="Stanley A.M."/>
            <person name="Lindo L."/>
            <person name="Kelly A."/>
            <person name="Brown D.W."/>
            <person name="Lee T."/>
            <person name="Vaughan M.M."/>
            <person name="Alexander N.J."/>
            <person name="Busman M."/>
            <person name="Gutierrez S."/>
        </authorList>
    </citation>
    <scope>NUCLEOTIDE SEQUENCE [LARGE SCALE GENOMIC DNA]</scope>
    <source>
        <strain evidence="16 17">IBT 40837</strain>
    </source>
</reference>
<dbReference type="EC" id="4.1.1.102" evidence="10 12"/>
<comment type="caution">
    <text evidence="12">Lacks conserved residue(s) required for the propagation of feature annotation.</text>
</comment>
<dbReference type="Pfam" id="PF20696">
    <property type="entry name" value="UbiD_C"/>
    <property type="match status" value="1"/>
</dbReference>
<feature type="active site" description="Proton donor" evidence="12">
    <location>
        <position position="267"/>
    </location>
</feature>
<evidence type="ECO:0000256" key="12">
    <source>
        <dbReference type="HAMAP-Rule" id="MF_03196"/>
    </source>
</evidence>
<comment type="cofactor">
    <cofactor evidence="12">
        <name>prenylated FMN</name>
        <dbReference type="ChEBI" id="CHEBI:87746"/>
    </cofactor>
    <text evidence="12">Binds 1 prenylated FMN per subunit.</text>
</comment>
<dbReference type="EMBL" id="PXOA01000072">
    <property type="protein sequence ID" value="RFU81069.1"/>
    <property type="molecule type" value="Genomic_DNA"/>
</dbReference>
<dbReference type="OrthoDB" id="4878259at2759"/>
<dbReference type="SUPFAM" id="SSF50475">
    <property type="entry name" value="FMN-binding split barrel"/>
    <property type="match status" value="1"/>
</dbReference>
<dbReference type="InterPro" id="IPR048304">
    <property type="entry name" value="UbiD_Rift_dom"/>
</dbReference>
<dbReference type="PANTHER" id="PTHR30108:SF17">
    <property type="entry name" value="FERULIC ACID DECARBOXYLASE 1"/>
    <property type="match status" value="1"/>
</dbReference>
<evidence type="ECO:0000256" key="9">
    <source>
        <dbReference type="ARBA" id="ARBA00051594"/>
    </source>
</evidence>
<dbReference type="GO" id="GO:0046872">
    <property type="term" value="F:metal ion binding"/>
    <property type="evidence" value="ECO:0007669"/>
    <property type="project" value="UniProtKB-KW"/>
</dbReference>
<keyword evidence="3" id="KW-0285">Flavoprotein</keyword>
<keyword evidence="6 12" id="KW-0210">Decarboxylase</keyword>
<comment type="catalytic activity">
    <reaction evidence="12">
        <text>(E)-4-coumarate + H(+) = 4-vinylphenol + CO2</text>
        <dbReference type="Rhea" id="RHEA:33227"/>
        <dbReference type="ChEBI" id="CHEBI:1883"/>
        <dbReference type="ChEBI" id="CHEBI:12876"/>
        <dbReference type="ChEBI" id="CHEBI:15378"/>
        <dbReference type="ChEBI" id="CHEBI:16526"/>
        <dbReference type="EC" id="4.1.1.102"/>
    </reaction>
</comment>
<comment type="function">
    <text evidence="12">Catalyzes the reversible decarboxylation of aromatic carboxylic acids like ferulic acid, p-coumaric acid or cinnamic acid, producing the corresponding vinyl derivatives 4-vinylphenol, 4-vinylguaiacol, and styrene, respectively, which play the role of aroma metabolites.</text>
</comment>
<evidence type="ECO:0000256" key="6">
    <source>
        <dbReference type="ARBA" id="ARBA00022793"/>
    </source>
</evidence>
<feature type="binding site" evidence="12">
    <location>
        <position position="154"/>
    </location>
    <ligand>
        <name>Mn(2+)</name>
        <dbReference type="ChEBI" id="CHEBI:29035"/>
    </ligand>
</feature>
<name>A0A395NYD5_TRIAR</name>
<comment type="catalytic activity">
    <reaction evidence="9 12">
        <text>(E)-cinnamate + H(+) = styrene + CO2</text>
        <dbReference type="Rhea" id="RHEA:46920"/>
        <dbReference type="ChEBI" id="CHEBI:15378"/>
        <dbReference type="ChEBI" id="CHEBI:15669"/>
        <dbReference type="ChEBI" id="CHEBI:16526"/>
        <dbReference type="ChEBI" id="CHEBI:27452"/>
        <dbReference type="EC" id="4.1.1.102"/>
    </reaction>
</comment>
<feature type="binding site" evidence="12">
    <location>
        <begin position="176"/>
        <end position="177"/>
    </location>
    <ligand>
        <name>prenylated FMN</name>
        <dbReference type="ChEBI" id="CHEBI:87746"/>
    </ligand>
</feature>
<feature type="domain" description="3-octaprenyl-4-hydroxybenzoate carboxy-lyase-like Rift-related" evidence="13">
    <location>
        <begin position="104"/>
        <end position="302"/>
    </location>
</feature>
<evidence type="ECO:0000256" key="2">
    <source>
        <dbReference type="ARBA" id="ARBA00022490"/>
    </source>
</evidence>
<organism evidence="16 17">
    <name type="scientific">Trichoderma arundinaceum</name>
    <dbReference type="NCBI Taxonomy" id="490622"/>
    <lineage>
        <taxon>Eukaryota</taxon>
        <taxon>Fungi</taxon>
        <taxon>Dikarya</taxon>
        <taxon>Ascomycota</taxon>
        <taxon>Pezizomycotina</taxon>
        <taxon>Sordariomycetes</taxon>
        <taxon>Hypocreomycetidae</taxon>
        <taxon>Hypocreales</taxon>
        <taxon>Hypocreaceae</taxon>
        <taxon>Trichoderma</taxon>
    </lineage>
</organism>
<evidence type="ECO:0000259" key="15">
    <source>
        <dbReference type="Pfam" id="PF20696"/>
    </source>
</evidence>
<comment type="similarity">
    <text evidence="12">Belongs to the UbiD family. UbiD-like/FDC subfamily.</text>
</comment>
<feature type="domain" description="3-octaprenyl-4-hydroxybenzoate carboxy-lyase-like C-terminal" evidence="15">
    <location>
        <begin position="309"/>
        <end position="444"/>
    </location>
</feature>
<dbReference type="Proteomes" id="UP000266272">
    <property type="component" value="Unassembled WGS sequence"/>
</dbReference>
<dbReference type="Pfam" id="PF01977">
    <property type="entry name" value="UbiD"/>
    <property type="match status" value="1"/>
</dbReference>
<dbReference type="Gene3D" id="1.20.5.4570">
    <property type="match status" value="1"/>
</dbReference>
<keyword evidence="4" id="KW-0288">FMN</keyword>
<evidence type="ECO:0000256" key="11">
    <source>
        <dbReference type="ARBA" id="ARBA00072003"/>
    </source>
</evidence>
<dbReference type="InterPro" id="IPR049383">
    <property type="entry name" value="UbiD-like_N"/>
</dbReference>
<dbReference type="GO" id="GO:0046281">
    <property type="term" value="P:cinnamic acid catabolic process"/>
    <property type="evidence" value="ECO:0007669"/>
    <property type="project" value="UniProtKB-UniRule"/>
</dbReference>
<evidence type="ECO:0000256" key="3">
    <source>
        <dbReference type="ARBA" id="ARBA00022630"/>
    </source>
</evidence>
<evidence type="ECO:0000256" key="4">
    <source>
        <dbReference type="ARBA" id="ARBA00022643"/>
    </source>
</evidence>
<dbReference type="NCBIfam" id="TIGR00148">
    <property type="entry name" value="UbiD family decarboxylase"/>
    <property type="match status" value="1"/>
</dbReference>
<comment type="cofactor">
    <cofactor evidence="1 12">
        <name>Mn(2+)</name>
        <dbReference type="ChEBI" id="CHEBI:29035"/>
    </cofactor>
</comment>
<evidence type="ECO:0000259" key="13">
    <source>
        <dbReference type="Pfam" id="PF01977"/>
    </source>
</evidence>
<feature type="binding site" evidence="12">
    <location>
        <position position="177"/>
    </location>
    <ligand>
        <name>Mn(2+)</name>
        <dbReference type="ChEBI" id="CHEBI:29035"/>
    </ligand>
</feature>
<dbReference type="PANTHER" id="PTHR30108">
    <property type="entry name" value="3-OCTAPRENYL-4-HYDROXYBENZOATE CARBOXY-LYASE-RELATED"/>
    <property type="match status" value="1"/>
</dbReference>
<feature type="binding site" evidence="12">
    <location>
        <begin position="154"/>
        <end position="159"/>
    </location>
    <ligand>
        <name>prenylated FMN</name>
        <dbReference type="ChEBI" id="CHEBI:87746"/>
    </ligand>
</feature>
<evidence type="ECO:0000313" key="17">
    <source>
        <dbReference type="Proteomes" id="UP000266272"/>
    </source>
</evidence>
<keyword evidence="7 12" id="KW-0464">Manganese</keyword>
<feature type="binding site" evidence="12">
    <location>
        <position position="375"/>
    </location>
    <ligand>
        <name>prenylated FMN</name>
        <dbReference type="ChEBI" id="CHEBI:87746"/>
    </ligand>
</feature>
<evidence type="ECO:0000256" key="1">
    <source>
        <dbReference type="ARBA" id="ARBA00001936"/>
    </source>
</evidence>
<evidence type="ECO:0000256" key="5">
    <source>
        <dbReference type="ARBA" id="ARBA00022723"/>
    </source>
</evidence>
<evidence type="ECO:0000259" key="14">
    <source>
        <dbReference type="Pfam" id="PF20695"/>
    </source>
</evidence>
<comment type="catalytic activity">
    <reaction evidence="12">
        <text>(E)-ferulate + H(+) = 2-methoxy-4-vinylphenol + CO2</text>
        <dbReference type="Rhea" id="RHEA:33807"/>
        <dbReference type="ChEBI" id="CHEBI:15378"/>
        <dbReference type="ChEBI" id="CHEBI:16526"/>
        <dbReference type="ChEBI" id="CHEBI:29749"/>
        <dbReference type="ChEBI" id="CHEBI:42438"/>
        <dbReference type="EC" id="4.1.1.102"/>
    </reaction>
</comment>
<gene>
    <name evidence="12" type="primary">FDC1</name>
    <name evidence="16" type="ORF">TARUN_1162</name>
</gene>
<keyword evidence="5 12" id="KW-0479">Metal-binding</keyword>
<accession>A0A395NYD5</accession>
<dbReference type="InterPro" id="IPR049381">
    <property type="entry name" value="UbiD-like_C"/>
</dbReference>
<dbReference type="STRING" id="490622.A0A395NYD5"/>
<comment type="caution">
    <text evidence="16">The sequence shown here is derived from an EMBL/GenBank/DDBJ whole genome shotgun (WGS) entry which is preliminary data.</text>
</comment>
<dbReference type="SUPFAM" id="SSF143968">
    <property type="entry name" value="UbiD C-terminal domain-like"/>
    <property type="match status" value="1"/>
</dbReference>
<sequence>MSATRNASSSFRSFIDALREDDDLAEINVPIDANLEAAAITRLVCETDDKAPLFNNIIGAKNGFFRILGAPGSLRRTRKDSMRDIIQRIVKANDLKPIEPTIVSTGPVKENSIEEEDIDLTAIPAPMVHLSDGGRYINTFGMHVLRSPDGKWTNWSIARNMVNSEKTLTGAVAVPQHIGRMLELWKAEGRDCPWALAFGVPPAAIMASSLPLPDGVSDPGYVGALTGEPVPLVKCDTNDLLVPANSEIVFEGTISITETGPEGPFGEMHGYSFPGAIQFPVFHVKKITYRNNPILPMSAAGRLTDETQTMVGPLAAAQIMKLCQNDGLPIVDAFAPFLGQSVWVALKVNTVKLRAMKTTPKEFSERIGNLVFHEKASFFIHRIILVGDDIDVYNDKDVFWAFSTRCRPGTDEYYWEDVKGFFLIPFMEQGNGPAHQGGKVVSDALLTAEYATGPNWETADFEHAYPQHIKDKVLENWEAMGFSKLE</sequence>
<keyword evidence="8 12" id="KW-0456">Lyase</keyword>
<dbReference type="Pfam" id="PF20695">
    <property type="entry name" value="UbiD_N"/>
    <property type="match status" value="1"/>
</dbReference>
<evidence type="ECO:0000313" key="16">
    <source>
        <dbReference type="EMBL" id="RFU81069.1"/>
    </source>
</evidence>
<keyword evidence="2 12" id="KW-0963">Cytoplasm</keyword>
<dbReference type="InterPro" id="IPR032903">
    <property type="entry name" value="FDC-like"/>
</dbReference>
<dbReference type="GO" id="GO:0005737">
    <property type="term" value="C:cytoplasm"/>
    <property type="evidence" value="ECO:0007669"/>
    <property type="project" value="UniProtKB-SubCell"/>
</dbReference>
<dbReference type="Gene3D" id="3.40.1670.10">
    <property type="entry name" value="UbiD C-terminal domain-like"/>
    <property type="match status" value="1"/>
</dbReference>
<dbReference type="GO" id="GO:0033494">
    <property type="term" value="P:ferulate metabolic process"/>
    <property type="evidence" value="ECO:0007669"/>
    <property type="project" value="UniProtKB-UniRule"/>
</dbReference>
<proteinExistence type="inferred from homology"/>
<evidence type="ECO:0000256" key="10">
    <source>
        <dbReference type="ARBA" id="ARBA00066982"/>
    </source>
</evidence>
<feature type="domain" description="3-octaprenyl-4-hydroxybenzoate carboxy-lyase-like N-terminal" evidence="14">
    <location>
        <begin position="15"/>
        <end position="76"/>
    </location>
</feature>
<dbReference type="AlphaFoldDB" id="A0A395NYD5"/>
<dbReference type="GO" id="GO:0016831">
    <property type="term" value="F:carboxy-lyase activity"/>
    <property type="evidence" value="ECO:0007669"/>
    <property type="project" value="UniProtKB-UniRule"/>
</dbReference>
<evidence type="ECO:0000256" key="8">
    <source>
        <dbReference type="ARBA" id="ARBA00023239"/>
    </source>
</evidence>
<keyword evidence="17" id="KW-1185">Reference proteome</keyword>
<comment type="subunit">
    <text evidence="12">Homodimer. May form higher order oligomers.</text>
</comment>
<protein>
    <recommendedName>
        <fullName evidence="11 12">Ferulic acid decarboxylase 1</fullName>
        <ecNumber evidence="10 12">4.1.1.102</ecNumber>
    </recommendedName>
    <alternativeName>
        <fullName evidence="12">Phenacrylate decarboxylase</fullName>
    </alternativeName>
</protein>
<dbReference type="FunFam" id="3.40.1670.10:FF:000004">
    <property type="entry name" value="Ferulic acid decarboxylase 1"/>
    <property type="match status" value="1"/>
</dbReference>
<dbReference type="HAMAP" id="MF_01983">
    <property type="entry name" value="UbiD_FDC"/>
    <property type="match status" value="1"/>
</dbReference>
<comment type="subcellular location">
    <subcellularLocation>
        <location evidence="12">Cytoplasm</location>
    </subcellularLocation>
</comment>
<evidence type="ECO:0000256" key="7">
    <source>
        <dbReference type="ARBA" id="ARBA00023211"/>
    </source>
</evidence>